<name>A6HX72_RAT</name>
<gene>
    <name evidence="2" type="ORF">rCG_48408</name>
</gene>
<evidence type="ECO:0000313" key="2">
    <source>
        <dbReference type="EMBL" id="EDM11803.1"/>
    </source>
</evidence>
<reference evidence="3" key="1">
    <citation type="submission" date="2005-09" db="EMBL/GenBank/DDBJ databases">
        <authorList>
            <person name="Mural R.J."/>
            <person name="Li P.W."/>
            <person name="Adams M.D."/>
            <person name="Amanatides P.G."/>
            <person name="Baden-Tillson H."/>
            <person name="Barnstead M."/>
            <person name="Chin S.H."/>
            <person name="Dew I."/>
            <person name="Evans C.A."/>
            <person name="Ferriera S."/>
            <person name="Flanigan M."/>
            <person name="Fosler C."/>
            <person name="Glodek A."/>
            <person name="Gu Z."/>
            <person name="Holt R.A."/>
            <person name="Jennings D."/>
            <person name="Kraft C.L."/>
            <person name="Lu F."/>
            <person name="Nguyen T."/>
            <person name="Nusskern D.R."/>
            <person name="Pfannkoch C.M."/>
            <person name="Sitter C."/>
            <person name="Sutton G.G."/>
            <person name="Venter J.C."/>
            <person name="Wang Z."/>
            <person name="Woodage T."/>
            <person name="Zheng X.H."/>
            <person name="Zhong F."/>
        </authorList>
    </citation>
    <scope>NUCLEOTIDE SEQUENCE [LARGE SCALE GENOMIC DNA]</scope>
    <source>
        <strain>BN</strain>
        <strain evidence="3">Sprague-Dawley</strain>
    </source>
</reference>
<sequence length="98" mass="10683">MGSDYCNGGVLCMRFRAASAGSVHLVWALAQLLTSSSRFCAPYGILEYFQVSNVKSFTPFMILWLLFLNFVLLCSLGVLRTSTSLYSGLRGKALAVSS</sequence>
<evidence type="ECO:0000256" key="1">
    <source>
        <dbReference type="SAM" id="Phobius"/>
    </source>
</evidence>
<dbReference type="EMBL" id="CH473953">
    <property type="protein sequence ID" value="EDM11803.1"/>
    <property type="molecule type" value="Genomic_DNA"/>
</dbReference>
<accession>A6HX72</accession>
<dbReference type="AlphaFoldDB" id="A6HX72"/>
<evidence type="ECO:0000313" key="3">
    <source>
        <dbReference type="Proteomes" id="UP000234681"/>
    </source>
</evidence>
<feature type="transmembrane region" description="Helical" evidence="1">
    <location>
        <begin position="57"/>
        <end position="79"/>
    </location>
</feature>
<protein>
    <submittedName>
        <fullName evidence="2">RCG48408</fullName>
    </submittedName>
</protein>
<keyword evidence="1" id="KW-1133">Transmembrane helix</keyword>
<proteinExistence type="predicted"/>
<keyword evidence="1" id="KW-0472">Membrane</keyword>
<organism evidence="2 3">
    <name type="scientific">Rattus norvegicus</name>
    <name type="common">Rat</name>
    <dbReference type="NCBI Taxonomy" id="10116"/>
    <lineage>
        <taxon>Eukaryota</taxon>
        <taxon>Metazoa</taxon>
        <taxon>Chordata</taxon>
        <taxon>Craniata</taxon>
        <taxon>Vertebrata</taxon>
        <taxon>Euteleostomi</taxon>
        <taxon>Mammalia</taxon>
        <taxon>Eutheria</taxon>
        <taxon>Euarchontoglires</taxon>
        <taxon>Glires</taxon>
        <taxon>Rodentia</taxon>
        <taxon>Myomorpha</taxon>
        <taxon>Muroidea</taxon>
        <taxon>Muridae</taxon>
        <taxon>Murinae</taxon>
        <taxon>Rattus</taxon>
    </lineage>
</organism>
<dbReference type="Proteomes" id="UP000234681">
    <property type="component" value="Chromosome 1"/>
</dbReference>
<keyword evidence="1" id="KW-0812">Transmembrane</keyword>